<reference evidence="2 3" key="1">
    <citation type="journal article" date="2010" name="Environ. Microbiol.">
        <title>Genomic analysis of oceanic cyanobacterial myoviruses compared with T4-like myoviruses from diverse hosts and environments.</title>
        <authorList>
            <person name="Sullivan M.B."/>
            <person name="Huang K.H."/>
            <person name="Ignacio-Espinoza J.C."/>
            <person name="Berlin A.M."/>
            <person name="Kelly L."/>
            <person name="Weigele P.R."/>
            <person name="DeFrancesco A.S."/>
            <person name="Kern S.E."/>
            <person name="Thompson L.R."/>
            <person name="Young S."/>
            <person name="Yandava C."/>
            <person name="Fu R."/>
            <person name="Krastins B."/>
            <person name="Chase M."/>
            <person name="Sarracino D."/>
            <person name="Osburne M.S."/>
            <person name="Henn M.R."/>
            <person name="Chisholm S.W."/>
        </authorList>
    </citation>
    <scope>NUCLEOTIDE SEQUENCE [LARGE SCALE GENOMIC DNA]</scope>
    <source>
        <strain evidence="2">8109-3</strain>
    </source>
</reference>
<evidence type="ECO:0000313" key="2">
    <source>
        <dbReference type="EMBL" id="ADO98260.1"/>
    </source>
</evidence>
<dbReference type="RefSeq" id="YP_004324247.1">
    <property type="nucleotide sequence ID" value="NC_015287.1"/>
</dbReference>
<name>E3SLB2_9CAUD</name>
<sequence>MTDDSKLVDAYKSMYEHHQKDADGKVIEHDDKEQLDELAPLAAIPAVMKGVGTAMKVASAVSTAKDVVGGIANKVRGKGQLNKQAQESVELHDAEGNLTHEITDVVTPEPLGNPDENLADRLWDQVAANLTTLGEMAGVRYQVSPVEELQEKKKKKGKKLDPVGKEDEDIDNDGDVDDSDSYLKKRREAIGKAMKKEEVEVETELDERACWDSHKKVGMKMKGGKLVNDCRPKNESFNVKSPVVFSKPEEKVEETISEETIEKHASSILKAHKSIQK</sequence>
<accession>E3SLB2</accession>
<dbReference type="EMBL" id="GU071098">
    <property type="protein sequence ID" value="ADO98260.1"/>
    <property type="molecule type" value="Genomic_DNA"/>
</dbReference>
<proteinExistence type="predicted"/>
<feature type="region of interest" description="Disordered" evidence="1">
    <location>
        <begin position="94"/>
        <end position="117"/>
    </location>
</feature>
<dbReference type="GeneID" id="10328763"/>
<keyword evidence="3" id="KW-1185">Reference proteome</keyword>
<protein>
    <submittedName>
        <fullName evidence="2">Uncharacterized protein</fullName>
    </submittedName>
</protein>
<feature type="compositionally biased region" description="Acidic residues" evidence="1">
    <location>
        <begin position="166"/>
        <end position="180"/>
    </location>
</feature>
<gene>
    <name evidence="2" type="ORF">SSSM7_195</name>
</gene>
<dbReference type="Proteomes" id="UP000006527">
    <property type="component" value="Segment"/>
</dbReference>
<feature type="region of interest" description="Disordered" evidence="1">
    <location>
        <begin position="147"/>
        <end position="181"/>
    </location>
</feature>
<evidence type="ECO:0000256" key="1">
    <source>
        <dbReference type="SAM" id="MobiDB-lite"/>
    </source>
</evidence>
<evidence type="ECO:0000313" key="3">
    <source>
        <dbReference type="Proteomes" id="UP000006527"/>
    </source>
</evidence>
<organism evidence="2 3">
    <name type="scientific">Synechococcus phage S-SSM7</name>
    <dbReference type="NCBI Taxonomy" id="445686"/>
    <lineage>
        <taxon>Viruses</taxon>
        <taxon>Duplodnaviria</taxon>
        <taxon>Heunggongvirae</taxon>
        <taxon>Uroviricota</taxon>
        <taxon>Caudoviricetes</taxon>
        <taxon>Pantevenvirales</taxon>
        <taxon>Kyanoviridae</taxon>
        <taxon>Lipsvirus</taxon>
        <taxon>Lipsvirus ssm7</taxon>
    </lineage>
</organism>
<dbReference type="KEGG" id="vg:10328763"/>